<comment type="caution">
    <text evidence="3">The sequence shown here is derived from an EMBL/GenBank/DDBJ whole genome shotgun (WGS) entry which is preliminary data.</text>
</comment>
<reference evidence="3 4" key="1">
    <citation type="journal article" date="2021" name="Sci. Rep.">
        <title>The distribution of antibiotic resistance genes in chicken gut microbiota commensals.</title>
        <authorList>
            <person name="Juricova H."/>
            <person name="Matiasovicova J."/>
            <person name="Kubasova T."/>
            <person name="Cejkova D."/>
            <person name="Rychlik I."/>
        </authorList>
    </citation>
    <scope>NUCLEOTIDE SEQUENCE [LARGE SCALE GENOMIC DNA]</scope>
    <source>
        <strain evidence="3 4">An829</strain>
    </source>
</reference>
<evidence type="ECO:0000256" key="2">
    <source>
        <dbReference type="SAM" id="MobiDB-lite"/>
    </source>
</evidence>
<proteinExistence type="predicted"/>
<dbReference type="Proteomes" id="UP000715095">
    <property type="component" value="Unassembled WGS sequence"/>
</dbReference>
<accession>A0ABS2DQ64</accession>
<dbReference type="Gene3D" id="4.10.430.10">
    <property type="entry name" value="Histone-like protein H-NS, C-terminal domain"/>
    <property type="match status" value="1"/>
</dbReference>
<protein>
    <submittedName>
        <fullName evidence="3">H-NS histone family protein</fullName>
    </submittedName>
</protein>
<feature type="coiled-coil region" evidence="1">
    <location>
        <begin position="13"/>
        <end position="40"/>
    </location>
</feature>
<dbReference type="SUPFAM" id="SSF81273">
    <property type="entry name" value="H-NS histone-like proteins"/>
    <property type="match status" value="1"/>
</dbReference>
<dbReference type="EMBL" id="JACJJC010000003">
    <property type="protein sequence ID" value="MBM6703408.1"/>
    <property type="molecule type" value="Genomic_DNA"/>
</dbReference>
<organism evidence="3 4">
    <name type="scientific">Sutterella massiliensis</name>
    <dbReference type="NCBI Taxonomy" id="1816689"/>
    <lineage>
        <taxon>Bacteria</taxon>
        <taxon>Pseudomonadati</taxon>
        <taxon>Pseudomonadota</taxon>
        <taxon>Betaproteobacteria</taxon>
        <taxon>Burkholderiales</taxon>
        <taxon>Sutterellaceae</taxon>
        <taxon>Sutterella</taxon>
    </lineage>
</organism>
<name>A0ABS2DQ64_9BURK</name>
<dbReference type="InterPro" id="IPR037150">
    <property type="entry name" value="H-NS_C_dom_sf"/>
</dbReference>
<keyword evidence="1" id="KW-0175">Coiled coil</keyword>
<dbReference type="RefSeq" id="WP_205101884.1">
    <property type="nucleotide sequence ID" value="NZ_JACJJC010000003.1"/>
</dbReference>
<evidence type="ECO:0000313" key="3">
    <source>
        <dbReference type="EMBL" id="MBM6703408.1"/>
    </source>
</evidence>
<gene>
    <name evidence="3" type="ORF">H6A60_02675</name>
</gene>
<evidence type="ECO:0000256" key="1">
    <source>
        <dbReference type="SAM" id="Coils"/>
    </source>
</evidence>
<keyword evidence="4" id="KW-1185">Reference proteome</keyword>
<feature type="compositionally biased region" description="Basic and acidic residues" evidence="2">
    <location>
        <begin position="101"/>
        <end position="113"/>
    </location>
</feature>
<feature type="region of interest" description="Disordered" evidence="2">
    <location>
        <begin position="101"/>
        <end position="125"/>
    </location>
</feature>
<sequence length="125" mass="14605">MDSSEILRRYQAIQDEQKRLEALQQELLAMAEEVEHAQETRERRAGIGSVNELVERFGLNPSELYPKGDCELYVGPWGEVWDGRGMIPDWMRRALRAGKPKQDFRYDPEKHFPPEPGKPLRLRRG</sequence>
<evidence type="ECO:0000313" key="4">
    <source>
        <dbReference type="Proteomes" id="UP000715095"/>
    </source>
</evidence>